<dbReference type="CDD" id="cd02947">
    <property type="entry name" value="TRX_family"/>
    <property type="match status" value="1"/>
</dbReference>
<accession>A0ABY3B2J8</accession>
<keyword evidence="3" id="KW-1185">Reference proteome</keyword>
<dbReference type="RefSeq" id="WP_142613998.1">
    <property type="nucleotide sequence ID" value="NZ_VIJZ01000009.1"/>
</dbReference>
<organism evidence="2 3">
    <name type="scientific">Paenibacillus ottowii</name>
    <dbReference type="NCBI Taxonomy" id="2315729"/>
    <lineage>
        <taxon>Bacteria</taxon>
        <taxon>Bacillati</taxon>
        <taxon>Bacillota</taxon>
        <taxon>Bacilli</taxon>
        <taxon>Bacillales</taxon>
        <taxon>Paenibacillaceae</taxon>
        <taxon>Paenibacillus</taxon>
    </lineage>
</organism>
<dbReference type="Pfam" id="PF20207">
    <property type="entry name" value="DUF6568"/>
    <property type="match status" value="1"/>
</dbReference>
<gene>
    <name evidence="2" type="ORF">FKV70_20190</name>
</gene>
<dbReference type="EMBL" id="VIJZ01000009">
    <property type="protein sequence ID" value="TQR97047.1"/>
    <property type="molecule type" value="Genomic_DNA"/>
</dbReference>
<dbReference type="Gene3D" id="3.40.30.10">
    <property type="entry name" value="Glutaredoxin"/>
    <property type="match status" value="1"/>
</dbReference>
<dbReference type="InterPro" id="IPR046698">
    <property type="entry name" value="PedC-like"/>
</dbReference>
<keyword evidence="1" id="KW-0812">Transmembrane</keyword>
<name>A0ABY3B2J8_9BACL</name>
<dbReference type="Proteomes" id="UP000319219">
    <property type="component" value="Unassembled WGS sequence"/>
</dbReference>
<reference evidence="2 3" key="1">
    <citation type="submission" date="2019-07" db="EMBL/GenBank/DDBJ databases">
        <title>Paenibacillus ottowii sp. nov. isolated from a fermentation system processing bovine manure.</title>
        <authorList>
            <person name="Velazquez L.F."/>
            <person name="Rajbanshi S."/>
            <person name="Guan S."/>
            <person name="Hinchee M."/>
            <person name="Welsh A."/>
        </authorList>
    </citation>
    <scope>NUCLEOTIDE SEQUENCE [LARGE SCALE GENOMIC DNA]</scope>
    <source>
        <strain evidence="2 3">MS2379</strain>
    </source>
</reference>
<evidence type="ECO:0000256" key="1">
    <source>
        <dbReference type="SAM" id="Phobius"/>
    </source>
</evidence>
<dbReference type="InterPro" id="IPR036249">
    <property type="entry name" value="Thioredoxin-like_sf"/>
</dbReference>
<comment type="caution">
    <text evidence="2">The sequence shown here is derived from an EMBL/GenBank/DDBJ whole genome shotgun (WGS) entry which is preliminary data.</text>
</comment>
<feature type="transmembrane region" description="Helical" evidence="1">
    <location>
        <begin position="7"/>
        <end position="26"/>
    </location>
</feature>
<evidence type="ECO:0000313" key="3">
    <source>
        <dbReference type="Proteomes" id="UP000319219"/>
    </source>
</evidence>
<proteinExistence type="predicted"/>
<sequence>MIKNRKFLPFKIAFIFCMCLTSFFIANDTNYAAKHKNFTTIEQNKNIPTVEEYENDVKDLPRLNANETMEKFNSGEGFYLYIGRPSCSDCREFSPILKEFSVRISQPIYYYNLDGGDWKPVIRQFLRDHINLQATPTLAYIKDGKVVAQQVDTGPNADELLTIFANCPQ</sequence>
<dbReference type="SUPFAM" id="SSF52833">
    <property type="entry name" value="Thioredoxin-like"/>
    <property type="match status" value="1"/>
</dbReference>
<keyword evidence="1" id="KW-1133">Transmembrane helix</keyword>
<keyword evidence="1" id="KW-0472">Membrane</keyword>
<evidence type="ECO:0000313" key="2">
    <source>
        <dbReference type="EMBL" id="TQR97047.1"/>
    </source>
</evidence>
<protein>
    <submittedName>
        <fullName evidence="2">Thiol reductase thioredoxin</fullName>
    </submittedName>
</protein>